<feature type="domain" description="DUF547" evidence="2">
    <location>
        <begin position="78"/>
        <end position="192"/>
    </location>
</feature>
<keyword evidence="4" id="KW-1185">Reference proteome</keyword>
<keyword evidence="1" id="KW-0732">Signal</keyword>
<dbReference type="Pfam" id="PF04784">
    <property type="entry name" value="DUF547"/>
    <property type="match status" value="1"/>
</dbReference>
<protein>
    <submittedName>
        <fullName evidence="3">DUF547 domain-containing protein</fullName>
    </submittedName>
</protein>
<proteinExistence type="predicted"/>
<dbReference type="InterPro" id="IPR006869">
    <property type="entry name" value="DUF547"/>
</dbReference>
<comment type="caution">
    <text evidence="3">The sequence shown here is derived from an EMBL/GenBank/DDBJ whole genome shotgun (WGS) entry which is preliminary data.</text>
</comment>
<dbReference type="PANTHER" id="PTHR46361">
    <property type="entry name" value="ELECTRON CARRIER/ PROTEIN DISULFIDE OXIDOREDUCTASE"/>
    <property type="match status" value="1"/>
</dbReference>
<organism evidence="3 4">
    <name type="scientific">Stappia albiluteola</name>
    <dbReference type="NCBI Taxonomy" id="2758565"/>
    <lineage>
        <taxon>Bacteria</taxon>
        <taxon>Pseudomonadati</taxon>
        <taxon>Pseudomonadota</taxon>
        <taxon>Alphaproteobacteria</taxon>
        <taxon>Hyphomicrobiales</taxon>
        <taxon>Stappiaceae</taxon>
        <taxon>Stappia</taxon>
    </lineage>
</organism>
<gene>
    <name evidence="3" type="ORF">H2509_03585</name>
</gene>
<dbReference type="Proteomes" id="UP000541109">
    <property type="component" value="Unassembled WGS sequence"/>
</dbReference>
<dbReference type="PROSITE" id="PS51318">
    <property type="entry name" value="TAT"/>
    <property type="match status" value="1"/>
</dbReference>
<dbReference type="RefSeq" id="WP_182162376.1">
    <property type="nucleotide sequence ID" value="NZ_JACFXV010000038.1"/>
</dbReference>
<evidence type="ECO:0000256" key="1">
    <source>
        <dbReference type="SAM" id="SignalP"/>
    </source>
</evidence>
<sequence>MSRRHFLAGVGAGAAVFCILAARPARAQVRHDAWTALLETYVVESPDGINRVRYARFKEEAGAVLDDYLASLQASRVSALGRAEQFAFWANLYNALTVRVILDHYPVASIRDINLGGGFFARGPWKKELVNVEGRSLSLDDIEHGILRRDFGDPRVHYALNCASIGCPNLQRQAFSGDRLEAMLDEGARAYVNHPRGLTVDGGRITASRIYDWFAEDFGDGTAIRRHWLAYAESGLASQLREADGVAGYAYDWGLNDAG</sequence>
<reference evidence="3 4" key="1">
    <citation type="submission" date="2020-07" db="EMBL/GenBank/DDBJ databases">
        <title>Stappia sp., F7233, whole genome shotgun sequencing project.</title>
        <authorList>
            <person name="Jiang S."/>
            <person name="Liu Z.W."/>
            <person name="Du Z.J."/>
        </authorList>
    </citation>
    <scope>NUCLEOTIDE SEQUENCE [LARGE SCALE GENOMIC DNA]</scope>
    <source>
        <strain evidence="3 4">F7233</strain>
    </source>
</reference>
<name>A0A839A9W8_9HYPH</name>
<dbReference type="PANTHER" id="PTHR46361:SF3">
    <property type="entry name" value="ELECTRON CARRIER_ PROTEIN DISULFIDE OXIDOREDUCTASE"/>
    <property type="match status" value="1"/>
</dbReference>
<dbReference type="InterPro" id="IPR006311">
    <property type="entry name" value="TAT_signal"/>
</dbReference>
<feature type="signal peptide" evidence="1">
    <location>
        <begin position="1"/>
        <end position="27"/>
    </location>
</feature>
<evidence type="ECO:0000259" key="2">
    <source>
        <dbReference type="Pfam" id="PF04784"/>
    </source>
</evidence>
<feature type="chain" id="PRO_5032547447" evidence="1">
    <location>
        <begin position="28"/>
        <end position="259"/>
    </location>
</feature>
<evidence type="ECO:0000313" key="3">
    <source>
        <dbReference type="EMBL" id="MBA5776201.1"/>
    </source>
</evidence>
<accession>A0A839A9W8</accession>
<evidence type="ECO:0000313" key="4">
    <source>
        <dbReference type="Proteomes" id="UP000541109"/>
    </source>
</evidence>
<dbReference type="AlphaFoldDB" id="A0A839A9W8"/>
<dbReference type="EMBL" id="JACFXV010000038">
    <property type="protein sequence ID" value="MBA5776201.1"/>
    <property type="molecule type" value="Genomic_DNA"/>
</dbReference>